<organism evidence="1 2">
    <name type="scientific">Helicocarpus griseus UAMH5409</name>
    <dbReference type="NCBI Taxonomy" id="1447875"/>
    <lineage>
        <taxon>Eukaryota</taxon>
        <taxon>Fungi</taxon>
        <taxon>Dikarya</taxon>
        <taxon>Ascomycota</taxon>
        <taxon>Pezizomycotina</taxon>
        <taxon>Eurotiomycetes</taxon>
        <taxon>Eurotiomycetidae</taxon>
        <taxon>Onygenales</taxon>
        <taxon>Ajellomycetaceae</taxon>
        <taxon>Helicocarpus</taxon>
    </lineage>
</organism>
<accession>A0A2B7XY39</accession>
<gene>
    <name evidence="1" type="ORF">AJ79_03407</name>
</gene>
<proteinExistence type="predicted"/>
<dbReference type="AlphaFoldDB" id="A0A2B7XY39"/>
<comment type="caution">
    <text evidence="1">The sequence shown here is derived from an EMBL/GenBank/DDBJ whole genome shotgun (WGS) entry which is preliminary data.</text>
</comment>
<keyword evidence="2" id="KW-1185">Reference proteome</keyword>
<evidence type="ECO:0000313" key="1">
    <source>
        <dbReference type="EMBL" id="PGH13839.1"/>
    </source>
</evidence>
<name>A0A2B7XY39_9EURO</name>
<dbReference type="Proteomes" id="UP000223968">
    <property type="component" value="Unassembled WGS sequence"/>
</dbReference>
<sequence length="63" mass="6917">MTFVETPQQISVASTLEHPNTPIFTVKDAPRDFLKQVDPSTWLIGNLILHRSTSLSPSSPPDG</sequence>
<evidence type="ECO:0000313" key="2">
    <source>
        <dbReference type="Proteomes" id="UP000223968"/>
    </source>
</evidence>
<dbReference type="EMBL" id="PDNB01000041">
    <property type="protein sequence ID" value="PGH13839.1"/>
    <property type="molecule type" value="Genomic_DNA"/>
</dbReference>
<reference evidence="1 2" key="1">
    <citation type="submission" date="2017-10" db="EMBL/GenBank/DDBJ databases">
        <title>Comparative genomics in systemic dimorphic fungi from Ajellomycetaceae.</title>
        <authorList>
            <person name="Munoz J.F."/>
            <person name="Mcewen J.G."/>
            <person name="Clay O.K."/>
            <person name="Cuomo C.A."/>
        </authorList>
    </citation>
    <scope>NUCLEOTIDE SEQUENCE [LARGE SCALE GENOMIC DNA]</scope>
    <source>
        <strain evidence="1 2">UAMH5409</strain>
    </source>
</reference>
<protein>
    <submittedName>
        <fullName evidence="1">Uncharacterized protein</fullName>
    </submittedName>
</protein>